<feature type="transmembrane region" description="Helical" evidence="7">
    <location>
        <begin position="182"/>
        <end position="205"/>
    </location>
</feature>
<feature type="transmembrane region" description="Helical" evidence="7">
    <location>
        <begin position="300"/>
        <end position="321"/>
    </location>
</feature>
<gene>
    <name evidence="8" type="primary">Contig19282.g20440</name>
    <name evidence="8" type="ORF">STYLEM_20541</name>
</gene>
<dbReference type="OMA" id="TTSIVMW"/>
<feature type="transmembrane region" description="Helical" evidence="7">
    <location>
        <begin position="275"/>
        <end position="294"/>
    </location>
</feature>
<name>A0A078BB28_STYLE</name>
<evidence type="ECO:0000256" key="4">
    <source>
        <dbReference type="ARBA" id="ARBA00022989"/>
    </source>
</evidence>
<evidence type="ECO:0000256" key="7">
    <source>
        <dbReference type="SAM" id="Phobius"/>
    </source>
</evidence>
<feature type="transmembrane region" description="Helical" evidence="7">
    <location>
        <begin position="433"/>
        <end position="453"/>
    </location>
</feature>
<dbReference type="GO" id="GO:1990961">
    <property type="term" value="P:xenobiotic detoxification by transmembrane export across the plasma membrane"/>
    <property type="evidence" value="ECO:0007669"/>
    <property type="project" value="InterPro"/>
</dbReference>
<evidence type="ECO:0000256" key="1">
    <source>
        <dbReference type="ARBA" id="ARBA00004141"/>
    </source>
</evidence>
<feature type="transmembrane region" description="Helical" evidence="7">
    <location>
        <begin position="333"/>
        <end position="353"/>
    </location>
</feature>
<evidence type="ECO:0000313" key="9">
    <source>
        <dbReference type="Proteomes" id="UP000039865"/>
    </source>
</evidence>
<dbReference type="AlphaFoldDB" id="A0A078BB28"/>
<evidence type="ECO:0000256" key="2">
    <source>
        <dbReference type="ARBA" id="ARBA00010199"/>
    </source>
</evidence>
<dbReference type="OrthoDB" id="2126698at2759"/>
<reference evidence="8 9" key="1">
    <citation type="submission" date="2014-06" db="EMBL/GenBank/DDBJ databases">
        <authorList>
            <person name="Swart Estienne"/>
        </authorList>
    </citation>
    <scope>NUCLEOTIDE SEQUENCE [LARGE SCALE GENOMIC DNA]</scope>
    <source>
        <strain evidence="8 9">130c</strain>
    </source>
</reference>
<feature type="transmembrane region" description="Helical" evidence="7">
    <location>
        <begin position="117"/>
        <end position="140"/>
    </location>
</feature>
<dbReference type="Proteomes" id="UP000039865">
    <property type="component" value="Unassembled WGS sequence"/>
</dbReference>
<dbReference type="GO" id="GO:0042910">
    <property type="term" value="F:xenobiotic transmembrane transporter activity"/>
    <property type="evidence" value="ECO:0007669"/>
    <property type="project" value="InterPro"/>
</dbReference>
<feature type="transmembrane region" description="Helical" evidence="7">
    <location>
        <begin position="75"/>
        <end position="96"/>
    </location>
</feature>
<dbReference type="InParanoid" id="A0A078BB28"/>
<evidence type="ECO:0000313" key="8">
    <source>
        <dbReference type="EMBL" id="CDW91386.1"/>
    </source>
</evidence>
<dbReference type="NCBIfam" id="TIGR00797">
    <property type="entry name" value="matE"/>
    <property type="match status" value="1"/>
</dbReference>
<dbReference type="InterPro" id="IPR045069">
    <property type="entry name" value="MATE_euk"/>
</dbReference>
<feature type="transmembrane region" description="Helical" evidence="7">
    <location>
        <begin position="152"/>
        <end position="170"/>
    </location>
</feature>
<dbReference type="Pfam" id="PF01554">
    <property type="entry name" value="MatE"/>
    <property type="match status" value="2"/>
</dbReference>
<sequence length="541" mass="59798">MNFLNQSSVYVDTSSYLLAKNNRESAGQMIKNIANIAIPVIIGQFFALFVESINVAFVGHLNDPAKVAGTGLGNMYVNIFCLSIVFGLNGAIATLASQAHGSGNDRRAGLYLNRGRIVIGIAFIPIISILLCTEKVLILIKQDKQAANYAQIYAYGLIPAMIFQSQFDATRQFLNAMHKTRVVMIVNIVTCCLHFLWCYLLVMVAGLDISGAALATTITYFLNFIIVTIYCANCSDLKESFFFPDRETFKDLGEYLKIGIPSASMLCLEWWSLEVLALVAGYINVITTASFVIIANTYTILSMFAFGASISASVCVGQAAGEGDHFKAIQYSKLIVSMTFIMVIILSIFLLQAKTVIARVFTTDEEMIQLISNAYIILAGALILQGLGLVQSGVLRGLGLQSKGTKVVLFAFYFVSLPSSYLFGIYYDLKLDGLIYGITCGSFTFAFLNFIILKFTISWRKLVREINHKMKDEHIKDQPSSYIGVSADPTLAQKQQTIQNQDNEVSTMNSTQRINTANSNNSPQEVKESPNYTLRQRQEKE</sequence>
<feature type="compositionally biased region" description="Polar residues" evidence="6">
    <location>
        <begin position="500"/>
        <end position="535"/>
    </location>
</feature>
<organism evidence="8 9">
    <name type="scientific">Stylonychia lemnae</name>
    <name type="common">Ciliate</name>
    <dbReference type="NCBI Taxonomy" id="5949"/>
    <lineage>
        <taxon>Eukaryota</taxon>
        <taxon>Sar</taxon>
        <taxon>Alveolata</taxon>
        <taxon>Ciliophora</taxon>
        <taxon>Intramacronucleata</taxon>
        <taxon>Spirotrichea</taxon>
        <taxon>Stichotrichia</taxon>
        <taxon>Sporadotrichida</taxon>
        <taxon>Oxytrichidae</taxon>
        <taxon>Stylonychinae</taxon>
        <taxon>Stylonychia</taxon>
    </lineage>
</organism>
<feature type="transmembrane region" description="Helical" evidence="7">
    <location>
        <begin position="33"/>
        <end position="55"/>
    </location>
</feature>
<comment type="similarity">
    <text evidence="2">Belongs to the multi antimicrobial extrusion (MATE) (TC 2.A.66.1) family.</text>
</comment>
<dbReference type="InterPro" id="IPR002528">
    <property type="entry name" value="MATE_fam"/>
</dbReference>
<dbReference type="GO" id="GO:0015297">
    <property type="term" value="F:antiporter activity"/>
    <property type="evidence" value="ECO:0007669"/>
    <property type="project" value="InterPro"/>
</dbReference>
<evidence type="ECO:0000256" key="3">
    <source>
        <dbReference type="ARBA" id="ARBA00022692"/>
    </source>
</evidence>
<comment type="subcellular location">
    <subcellularLocation>
        <location evidence="1">Membrane</location>
        <topology evidence="1">Multi-pass membrane protein</topology>
    </subcellularLocation>
</comment>
<feature type="transmembrane region" description="Helical" evidence="7">
    <location>
        <begin position="407"/>
        <end position="427"/>
    </location>
</feature>
<protein>
    <submittedName>
        <fullName evidence="8">Transparent testa 12 protein</fullName>
    </submittedName>
</protein>
<dbReference type="GO" id="GO:0016020">
    <property type="term" value="C:membrane"/>
    <property type="evidence" value="ECO:0007669"/>
    <property type="project" value="UniProtKB-SubCell"/>
</dbReference>
<keyword evidence="5 7" id="KW-0472">Membrane</keyword>
<dbReference type="CDD" id="cd13132">
    <property type="entry name" value="MATE_eukaryotic"/>
    <property type="match status" value="1"/>
</dbReference>
<proteinExistence type="inferred from homology"/>
<dbReference type="PANTHER" id="PTHR11206">
    <property type="entry name" value="MULTIDRUG RESISTANCE PROTEIN"/>
    <property type="match status" value="1"/>
</dbReference>
<evidence type="ECO:0000256" key="6">
    <source>
        <dbReference type="SAM" id="MobiDB-lite"/>
    </source>
</evidence>
<feature type="region of interest" description="Disordered" evidence="6">
    <location>
        <begin position="500"/>
        <end position="541"/>
    </location>
</feature>
<evidence type="ECO:0000256" key="5">
    <source>
        <dbReference type="ARBA" id="ARBA00023136"/>
    </source>
</evidence>
<keyword evidence="4 7" id="KW-1133">Transmembrane helix</keyword>
<dbReference type="EMBL" id="CCKQ01019370">
    <property type="protein sequence ID" value="CDW91386.1"/>
    <property type="molecule type" value="Genomic_DNA"/>
</dbReference>
<keyword evidence="3 7" id="KW-0812">Transmembrane</keyword>
<keyword evidence="9" id="KW-1185">Reference proteome</keyword>
<feature type="transmembrane region" description="Helical" evidence="7">
    <location>
        <begin position="211"/>
        <end position="232"/>
    </location>
</feature>
<accession>A0A078BB28</accession>
<feature type="transmembrane region" description="Helical" evidence="7">
    <location>
        <begin position="373"/>
        <end position="395"/>
    </location>
</feature>